<evidence type="ECO:0000313" key="2">
    <source>
        <dbReference type="EMBL" id="CUN76302.1"/>
    </source>
</evidence>
<feature type="domain" description="Macro" evidence="1">
    <location>
        <begin position="1"/>
        <end position="169"/>
    </location>
</feature>
<keyword evidence="2" id="KW-0378">Hydrolase</keyword>
<evidence type="ECO:0000313" key="3">
    <source>
        <dbReference type="Proteomes" id="UP000095546"/>
    </source>
</evidence>
<reference evidence="2 3" key="1">
    <citation type="submission" date="2015-09" db="EMBL/GenBank/DDBJ databases">
        <authorList>
            <consortium name="Pathogen Informatics"/>
        </authorList>
    </citation>
    <scope>NUCLEOTIDE SEQUENCE [LARGE SCALE GENOMIC DNA]</scope>
    <source>
        <strain evidence="2 3">2789STDY5608828</strain>
    </source>
</reference>
<organism evidence="2 3">
    <name type="scientific">Mitsuokella jalaludinii</name>
    <dbReference type="NCBI Taxonomy" id="187979"/>
    <lineage>
        <taxon>Bacteria</taxon>
        <taxon>Bacillati</taxon>
        <taxon>Bacillota</taxon>
        <taxon>Negativicutes</taxon>
        <taxon>Selenomonadales</taxon>
        <taxon>Selenomonadaceae</taxon>
        <taxon>Mitsuokella</taxon>
    </lineage>
</organism>
<name>A0A173ZIR6_9FIRM</name>
<protein>
    <submittedName>
        <fullName evidence="2">O-acetyl-ADP-ribose deacetylase</fullName>
        <ecNumber evidence="2">3.5.1.-</ecNumber>
    </submittedName>
</protein>
<gene>
    <name evidence="2" type="primary">ymdB</name>
    <name evidence="2" type="ORF">ERS852385_01308</name>
</gene>
<dbReference type="OrthoDB" id="6194521at2"/>
<dbReference type="InterPro" id="IPR043472">
    <property type="entry name" value="Macro_dom-like"/>
</dbReference>
<accession>A0A173ZIR6</accession>
<dbReference type="Gene3D" id="3.40.220.10">
    <property type="entry name" value="Leucine Aminopeptidase, subunit E, domain 1"/>
    <property type="match status" value="1"/>
</dbReference>
<dbReference type="RefSeq" id="WP_055161639.1">
    <property type="nucleotide sequence ID" value="NZ_CABIWZ010000007.1"/>
</dbReference>
<dbReference type="AlphaFoldDB" id="A0A173ZIR6"/>
<dbReference type="EMBL" id="CYYU01000007">
    <property type="protein sequence ID" value="CUN76302.1"/>
    <property type="molecule type" value="Genomic_DNA"/>
</dbReference>
<dbReference type="InterPro" id="IPR002589">
    <property type="entry name" value="Macro_dom"/>
</dbReference>
<dbReference type="PANTHER" id="PTHR11106">
    <property type="entry name" value="GANGLIOSIDE INDUCED DIFFERENTIATION ASSOCIATED PROTEIN 2-RELATED"/>
    <property type="match status" value="1"/>
</dbReference>
<keyword evidence="3" id="KW-1185">Reference proteome</keyword>
<dbReference type="EC" id="3.5.1.-" evidence="2"/>
<dbReference type="CDD" id="cd02908">
    <property type="entry name" value="Macro_OAADPr_deacetylase"/>
    <property type="match status" value="1"/>
</dbReference>
<dbReference type="GO" id="GO:0016787">
    <property type="term" value="F:hydrolase activity"/>
    <property type="evidence" value="ECO:0007669"/>
    <property type="project" value="UniProtKB-KW"/>
</dbReference>
<dbReference type="Proteomes" id="UP000095546">
    <property type="component" value="Unassembled WGS sequence"/>
</dbReference>
<dbReference type="Pfam" id="PF01661">
    <property type="entry name" value="Macro"/>
    <property type="match status" value="1"/>
</dbReference>
<sequence length="347" mass="38958">MPLTIIRNDITKMQVDAIVNTANPRPVVGGGVDGAIHRAAGPELLAARQKIGDIATGAAFITPGYGLPSKSVIHTVGPVWRGGSHGERELLAACYENSLALAEAHDCHSVAFPLISAGIFGCPVDIAIATAVQAIRDFLQQHEQDMDVYLVVFDKKSFQLSGSLFDDVKSYLDEHYVDVHLEQEYRVDDRRRRLQERVLFERPRDEMLLKSPGMLPPRSRTAEEKRSLDDWLEAMDDTFSESLLRLIDAKGRKDPEVYKRANVDRKLFSKIRNNPEYQPSKRTALAFAVALELNLDETRDFIARAGYALSHSNKLDIIVEYFIVHQEYDIFTINETLFAFGQPLLGC</sequence>
<dbReference type="SMART" id="SM00506">
    <property type="entry name" value="A1pp"/>
    <property type="match status" value="1"/>
</dbReference>
<dbReference type="SUPFAM" id="SSF52949">
    <property type="entry name" value="Macro domain-like"/>
    <property type="match status" value="1"/>
</dbReference>
<dbReference type="STRING" id="187979.ERS852385_01308"/>
<dbReference type="PROSITE" id="PS51154">
    <property type="entry name" value="MACRO"/>
    <property type="match status" value="1"/>
</dbReference>
<dbReference type="PANTHER" id="PTHR11106:SF27">
    <property type="entry name" value="MACRO DOMAIN-CONTAINING PROTEIN"/>
    <property type="match status" value="1"/>
</dbReference>
<evidence type="ECO:0000259" key="1">
    <source>
        <dbReference type="PROSITE" id="PS51154"/>
    </source>
</evidence>
<proteinExistence type="predicted"/>